<feature type="transmembrane region" description="Helical" evidence="1">
    <location>
        <begin position="174"/>
        <end position="197"/>
    </location>
</feature>
<proteinExistence type="predicted"/>
<keyword evidence="3" id="KW-1185">Reference proteome</keyword>
<protein>
    <submittedName>
        <fullName evidence="2">Uncharacterized membrane protein YbjE (DUF340 family)</fullName>
    </submittedName>
</protein>
<dbReference type="GO" id="GO:0005886">
    <property type="term" value="C:plasma membrane"/>
    <property type="evidence" value="ECO:0007669"/>
    <property type="project" value="TreeGrafter"/>
</dbReference>
<feature type="transmembrane region" description="Helical" evidence="1">
    <location>
        <begin position="132"/>
        <end position="154"/>
    </location>
</feature>
<evidence type="ECO:0000313" key="2">
    <source>
        <dbReference type="EMBL" id="MBB5143613.1"/>
    </source>
</evidence>
<keyword evidence="1" id="KW-0472">Membrane</keyword>
<dbReference type="EMBL" id="JACHGO010000004">
    <property type="protein sequence ID" value="MBB5143613.1"/>
    <property type="molecule type" value="Genomic_DNA"/>
</dbReference>
<feature type="transmembrane region" description="Helical" evidence="1">
    <location>
        <begin position="95"/>
        <end position="112"/>
    </location>
</feature>
<organism evidence="2 3">
    <name type="scientific">Desulfovibrio intestinalis</name>
    <dbReference type="NCBI Taxonomy" id="58621"/>
    <lineage>
        <taxon>Bacteria</taxon>
        <taxon>Pseudomonadati</taxon>
        <taxon>Thermodesulfobacteriota</taxon>
        <taxon>Desulfovibrionia</taxon>
        <taxon>Desulfovibrionales</taxon>
        <taxon>Desulfovibrionaceae</taxon>
        <taxon>Desulfovibrio</taxon>
    </lineage>
</organism>
<accession>A0A7W8FF71</accession>
<dbReference type="RefSeq" id="WP_183719259.1">
    <property type="nucleotide sequence ID" value="NZ_JACHGO010000004.1"/>
</dbReference>
<dbReference type="Proteomes" id="UP000539075">
    <property type="component" value="Unassembled WGS sequence"/>
</dbReference>
<dbReference type="GO" id="GO:0015661">
    <property type="term" value="F:L-lysine efflux transmembrane transporter activity"/>
    <property type="evidence" value="ECO:0007669"/>
    <property type="project" value="InterPro"/>
</dbReference>
<reference evidence="2 3" key="1">
    <citation type="submission" date="2020-08" db="EMBL/GenBank/DDBJ databases">
        <title>Genomic Encyclopedia of Type Strains, Phase IV (KMG-IV): sequencing the most valuable type-strain genomes for metagenomic binning, comparative biology and taxonomic classification.</title>
        <authorList>
            <person name="Goeker M."/>
        </authorList>
    </citation>
    <scope>NUCLEOTIDE SEQUENCE [LARGE SCALE GENOMIC DNA]</scope>
    <source>
        <strain evidence="2 3">DSM 11275</strain>
    </source>
</reference>
<dbReference type="AlphaFoldDB" id="A0A7W8FF71"/>
<keyword evidence="1" id="KW-1133">Transmembrane helix</keyword>
<keyword evidence="1" id="KW-0812">Transmembrane</keyword>
<feature type="transmembrane region" description="Helical" evidence="1">
    <location>
        <begin position="66"/>
        <end position="89"/>
    </location>
</feature>
<comment type="caution">
    <text evidence="2">The sequence shown here is derived from an EMBL/GenBank/DDBJ whole genome shotgun (WGS) entry which is preliminary data.</text>
</comment>
<name>A0A7W8FF71_9BACT</name>
<evidence type="ECO:0000313" key="3">
    <source>
        <dbReference type="Proteomes" id="UP000539075"/>
    </source>
</evidence>
<dbReference type="Pfam" id="PF03956">
    <property type="entry name" value="Lys_export"/>
    <property type="match status" value="1"/>
</dbReference>
<sequence>MNGSLVIMGFFIAGLLLARAGFVPDYFIEHDMTLYVLWLLMVLVGISMGSDRRLGEMLRTLRPRVLLLPLATTVGTFAGTALVSLFLAYSAAECMAVGAGFAYYSLSSIFITQYKGPELGTIALLSNISRELITLLFTPLMVRFIGPTAAISCGGASTMDTTLPVITRYAGNQWIFIAIVHALVLDFSVPFWVTFFCGI</sequence>
<dbReference type="InterPro" id="IPR005642">
    <property type="entry name" value="LysO"/>
</dbReference>
<evidence type="ECO:0000256" key="1">
    <source>
        <dbReference type="SAM" id="Phobius"/>
    </source>
</evidence>
<dbReference type="PANTHER" id="PTHR35804:SF1">
    <property type="entry name" value="LYSINE EXPORTER LYSO"/>
    <property type="match status" value="1"/>
</dbReference>
<dbReference type="PANTHER" id="PTHR35804">
    <property type="entry name" value="LYSINE EXPORTER LYSO"/>
    <property type="match status" value="1"/>
</dbReference>
<gene>
    <name evidence="2" type="ORF">HNQ38_001710</name>
</gene>
<feature type="transmembrane region" description="Helical" evidence="1">
    <location>
        <begin position="36"/>
        <end position="54"/>
    </location>
</feature>